<comment type="caution">
    <text evidence="1">The sequence shown here is derived from an EMBL/GenBank/DDBJ whole genome shotgun (WGS) entry which is preliminary data.</text>
</comment>
<sequence length="56" mass="6272">MFADQWGQVRLAKAARYISFESYPIDSESQPLILDHVRIEPETELAASSETGSDQS</sequence>
<dbReference type="Proteomes" id="UP000030856">
    <property type="component" value="Unassembled WGS sequence"/>
</dbReference>
<gene>
    <name evidence="1" type="ORF">JV46_08090</name>
</gene>
<reference evidence="1 2" key="1">
    <citation type="journal article" date="2014" name="BMC Genomics">
        <title>The genome of the intracellular bacterium of the coastal bivalve, Solemya velum: a blueprint for thriving in and out of symbiosis.</title>
        <authorList>
            <person name="Dmytrenko O."/>
            <person name="Russell S.L."/>
            <person name="Loo W.T."/>
            <person name="Fontanez K.M."/>
            <person name="Liao L."/>
            <person name="Roeselers G."/>
            <person name="Sharma R."/>
            <person name="Stewart F.J."/>
            <person name="Newton I.L."/>
            <person name="Woyke T."/>
            <person name="Wu D."/>
            <person name="Lang J.M."/>
            <person name="Eisen J.A."/>
            <person name="Cavanaugh C.M."/>
        </authorList>
    </citation>
    <scope>NUCLEOTIDE SEQUENCE [LARGE SCALE GENOMIC DNA]</scope>
    <source>
        <strain evidence="1 2">WH</strain>
    </source>
</reference>
<evidence type="ECO:0000313" key="2">
    <source>
        <dbReference type="Proteomes" id="UP000030856"/>
    </source>
</evidence>
<dbReference type="AlphaFoldDB" id="A0A0B0HBG5"/>
<name>A0A0B0HBG5_SOVGS</name>
<accession>A0A0B0HBG5</accession>
<dbReference type="EMBL" id="JRAA01000002">
    <property type="protein sequence ID" value="KHF24786.1"/>
    <property type="molecule type" value="Genomic_DNA"/>
</dbReference>
<evidence type="ECO:0000313" key="1">
    <source>
        <dbReference type="EMBL" id="KHF24786.1"/>
    </source>
</evidence>
<proteinExistence type="predicted"/>
<keyword evidence="2" id="KW-1185">Reference proteome</keyword>
<organism evidence="1 2">
    <name type="scientific">Solemya velum gill symbiont</name>
    <dbReference type="NCBI Taxonomy" id="2340"/>
    <lineage>
        <taxon>Bacteria</taxon>
        <taxon>Pseudomonadati</taxon>
        <taxon>Pseudomonadota</taxon>
        <taxon>Gammaproteobacteria</taxon>
        <taxon>sulfur-oxidizing symbionts</taxon>
    </lineage>
</organism>
<protein>
    <submittedName>
        <fullName evidence="1">Uncharacterized protein</fullName>
    </submittedName>
</protein>